<sequence length="240" mass="26023">MRALSYRCTCELYASICDFAAFFAEPNCALVSLQTLVIAGVANAGRPECPNRLLCLVLIKCVHSSISRSANFSPRALALLASNTLGSATRVCDYPTRSPKAMPRVKRKAGSGTATRRPRRFGTESTGIASAARPMQEEPQGGRGLRCCDDPDCDDPSMGGGYFAVYQPKDGVEVFTGIVAVSAAIMQTPWQQPPLNMPVSYFMLRDPNDDPISGEKELMDPGWFMREMSQYDGPGPRLPG</sequence>
<feature type="region of interest" description="Disordered" evidence="1">
    <location>
        <begin position="100"/>
        <end position="128"/>
    </location>
</feature>
<dbReference type="EMBL" id="CAKKNE010000002">
    <property type="protein sequence ID" value="CAH0367294.1"/>
    <property type="molecule type" value="Genomic_DNA"/>
</dbReference>
<dbReference type="Proteomes" id="UP000789595">
    <property type="component" value="Unassembled WGS sequence"/>
</dbReference>
<evidence type="ECO:0000256" key="1">
    <source>
        <dbReference type="SAM" id="MobiDB-lite"/>
    </source>
</evidence>
<comment type="caution">
    <text evidence="2">The sequence shown here is derived from an EMBL/GenBank/DDBJ whole genome shotgun (WGS) entry which is preliminary data.</text>
</comment>
<proteinExistence type="predicted"/>
<evidence type="ECO:0000313" key="2">
    <source>
        <dbReference type="EMBL" id="CAH0367294.1"/>
    </source>
</evidence>
<keyword evidence="3" id="KW-1185">Reference proteome</keyword>
<reference evidence="2" key="1">
    <citation type="submission" date="2021-11" db="EMBL/GenBank/DDBJ databases">
        <authorList>
            <consortium name="Genoscope - CEA"/>
            <person name="William W."/>
        </authorList>
    </citation>
    <scope>NUCLEOTIDE SEQUENCE</scope>
</reference>
<gene>
    <name evidence="2" type="ORF">PECAL_2P03080</name>
</gene>
<accession>A0A8J2SI49</accession>
<organism evidence="2 3">
    <name type="scientific">Pelagomonas calceolata</name>
    <dbReference type="NCBI Taxonomy" id="35677"/>
    <lineage>
        <taxon>Eukaryota</taxon>
        <taxon>Sar</taxon>
        <taxon>Stramenopiles</taxon>
        <taxon>Ochrophyta</taxon>
        <taxon>Pelagophyceae</taxon>
        <taxon>Pelagomonadales</taxon>
        <taxon>Pelagomonadaceae</taxon>
        <taxon>Pelagomonas</taxon>
    </lineage>
</organism>
<dbReference type="AlphaFoldDB" id="A0A8J2SI49"/>
<evidence type="ECO:0000313" key="3">
    <source>
        <dbReference type="Proteomes" id="UP000789595"/>
    </source>
</evidence>
<name>A0A8J2SI49_9STRA</name>
<protein>
    <submittedName>
        <fullName evidence="2">Uncharacterized protein</fullName>
    </submittedName>
</protein>